<dbReference type="PRINTS" id="PR00377">
    <property type="entry name" value="IMPHPHTASES"/>
</dbReference>
<dbReference type="GO" id="GO:0008934">
    <property type="term" value="F:inositol monophosphate 1-phosphatase activity"/>
    <property type="evidence" value="ECO:0007669"/>
    <property type="project" value="InterPro"/>
</dbReference>
<dbReference type="CDD" id="cd01639">
    <property type="entry name" value="IMPase"/>
    <property type="match status" value="1"/>
</dbReference>
<dbReference type="PANTHER" id="PTHR20854:SF4">
    <property type="entry name" value="INOSITOL-1-MONOPHOSPHATASE-RELATED"/>
    <property type="match status" value="1"/>
</dbReference>
<sequence>MNAMESTIKKSLRASGKILMKSFGKIQKYSVKENQSSIVTKADLASEKAIVKIIQKEFPKHNIIAEETGFKSNNSEYTWIVDPLDGTSNFASGIPWFGIFIALLKASKPIASGIYLPFYDLMYFAEKGKGATRNGRRILVSKEKAIKNVLLSYSLDYSEDPSKTENEVKIIKLLVQNTRNLRATNSAIDYCYAADGRLGGCINQTSKIWDVVAPYLIIKEAGGIVTDIYGNDMEFSADKGNYLRNFTIVASNKYLRPEIMNIIRQVMP</sequence>
<dbReference type="GO" id="GO:0046872">
    <property type="term" value="F:metal ion binding"/>
    <property type="evidence" value="ECO:0007669"/>
    <property type="project" value="UniProtKB-KW"/>
</dbReference>
<comment type="cofactor">
    <cofactor evidence="2 7">
        <name>Mg(2+)</name>
        <dbReference type="ChEBI" id="CHEBI:18420"/>
    </cofactor>
</comment>
<dbReference type="InterPro" id="IPR033942">
    <property type="entry name" value="IMPase"/>
</dbReference>
<evidence type="ECO:0000256" key="3">
    <source>
        <dbReference type="ARBA" id="ARBA00013106"/>
    </source>
</evidence>
<evidence type="ECO:0000313" key="8">
    <source>
        <dbReference type="EMBL" id="MBS3057055.1"/>
    </source>
</evidence>
<comment type="caution">
    <text evidence="8">The sequence shown here is derived from an EMBL/GenBank/DDBJ whole genome shotgun (WGS) entry which is preliminary data.</text>
</comment>
<evidence type="ECO:0000313" key="9">
    <source>
        <dbReference type="Proteomes" id="UP000677687"/>
    </source>
</evidence>
<dbReference type="PROSITE" id="PS00629">
    <property type="entry name" value="IMP_1"/>
    <property type="match status" value="1"/>
</dbReference>
<evidence type="ECO:0000256" key="1">
    <source>
        <dbReference type="ARBA" id="ARBA00001033"/>
    </source>
</evidence>
<reference evidence="8" key="1">
    <citation type="submission" date="2021-03" db="EMBL/GenBank/DDBJ databases">
        <authorList>
            <person name="Jaffe A."/>
        </authorList>
    </citation>
    <scope>NUCLEOTIDE SEQUENCE</scope>
    <source>
        <strain evidence="8">RIFCSPHIGHO2_01_FULL_AR10_44_11</strain>
    </source>
</reference>
<feature type="binding site" evidence="7">
    <location>
        <position position="85"/>
    </location>
    <ligand>
        <name>Mg(2+)</name>
        <dbReference type="ChEBI" id="CHEBI:18420"/>
        <label>1</label>
        <note>catalytic</note>
    </ligand>
</feature>
<dbReference type="EC" id="3.1.3.25" evidence="3"/>
<dbReference type="InterPro" id="IPR020583">
    <property type="entry name" value="Inositol_monoP_metal-BS"/>
</dbReference>
<organism evidence="8 9">
    <name type="scientific">Candidatus Iainarchaeum sp</name>
    <dbReference type="NCBI Taxonomy" id="3101447"/>
    <lineage>
        <taxon>Archaea</taxon>
        <taxon>Candidatus Iainarchaeota</taxon>
        <taxon>Candidatus Iainarchaeia</taxon>
        <taxon>Candidatus Iainarchaeales</taxon>
        <taxon>Candidatus Iainarchaeaceae</taxon>
        <taxon>Candidatus Iainarchaeum</taxon>
    </lineage>
</organism>
<evidence type="ECO:0000256" key="2">
    <source>
        <dbReference type="ARBA" id="ARBA00001946"/>
    </source>
</evidence>
<dbReference type="GO" id="GO:0007165">
    <property type="term" value="P:signal transduction"/>
    <property type="evidence" value="ECO:0007669"/>
    <property type="project" value="TreeGrafter"/>
</dbReference>
<evidence type="ECO:0000256" key="6">
    <source>
        <dbReference type="ARBA" id="ARBA00022842"/>
    </source>
</evidence>
<dbReference type="PANTHER" id="PTHR20854">
    <property type="entry name" value="INOSITOL MONOPHOSPHATASE"/>
    <property type="match status" value="1"/>
</dbReference>
<evidence type="ECO:0000256" key="5">
    <source>
        <dbReference type="ARBA" id="ARBA00022801"/>
    </source>
</evidence>
<name>A0A8T4KZE1_9ARCH</name>
<comment type="catalytic activity">
    <reaction evidence="1">
        <text>a myo-inositol phosphate + H2O = myo-inositol + phosphate</text>
        <dbReference type="Rhea" id="RHEA:24056"/>
        <dbReference type="ChEBI" id="CHEBI:15377"/>
        <dbReference type="ChEBI" id="CHEBI:17268"/>
        <dbReference type="ChEBI" id="CHEBI:43474"/>
        <dbReference type="ChEBI" id="CHEBI:84139"/>
        <dbReference type="EC" id="3.1.3.25"/>
    </reaction>
</comment>
<feature type="binding site" evidence="7">
    <location>
        <position position="66"/>
    </location>
    <ligand>
        <name>Mg(2+)</name>
        <dbReference type="ChEBI" id="CHEBI:18420"/>
        <label>1</label>
        <note>catalytic</note>
    </ligand>
</feature>
<gene>
    <name evidence="8" type="ORF">J4415_00330</name>
</gene>
<keyword evidence="6 7" id="KW-0460">Magnesium</keyword>
<feature type="binding site" evidence="7">
    <location>
        <position position="82"/>
    </location>
    <ligand>
        <name>Mg(2+)</name>
        <dbReference type="ChEBI" id="CHEBI:18420"/>
        <label>1</label>
        <note>catalytic</note>
    </ligand>
</feature>
<dbReference type="SUPFAM" id="SSF56655">
    <property type="entry name" value="Carbohydrate phosphatase"/>
    <property type="match status" value="1"/>
</dbReference>
<feature type="binding site" evidence="7">
    <location>
        <position position="210"/>
    </location>
    <ligand>
        <name>Mg(2+)</name>
        <dbReference type="ChEBI" id="CHEBI:18420"/>
        <label>1</label>
        <note>catalytic</note>
    </ligand>
</feature>
<keyword evidence="5" id="KW-0378">Hydrolase</keyword>
<feature type="binding site" evidence="7">
    <location>
        <position position="84"/>
    </location>
    <ligand>
        <name>Mg(2+)</name>
        <dbReference type="ChEBI" id="CHEBI:18420"/>
        <label>1</label>
        <note>catalytic</note>
    </ligand>
</feature>
<dbReference type="Proteomes" id="UP000677687">
    <property type="component" value="Unassembled WGS sequence"/>
</dbReference>
<dbReference type="Pfam" id="PF00459">
    <property type="entry name" value="Inositol_P"/>
    <property type="match status" value="1"/>
</dbReference>
<dbReference type="InterPro" id="IPR000760">
    <property type="entry name" value="Inositol_monophosphatase-like"/>
</dbReference>
<reference evidence="8" key="2">
    <citation type="submission" date="2021-05" db="EMBL/GenBank/DDBJ databases">
        <title>Protein family content uncovers lineage relationships and bacterial pathway maintenance mechanisms in DPANN archaea.</title>
        <authorList>
            <person name="Castelle C.J."/>
            <person name="Meheust R."/>
            <person name="Jaffe A.L."/>
            <person name="Seitz K."/>
            <person name="Gong X."/>
            <person name="Baker B.J."/>
            <person name="Banfield J.F."/>
        </authorList>
    </citation>
    <scope>NUCLEOTIDE SEQUENCE</scope>
    <source>
        <strain evidence="8">RIFCSPHIGHO2_01_FULL_AR10_44_11</strain>
    </source>
</reference>
<dbReference type="Gene3D" id="3.40.190.80">
    <property type="match status" value="1"/>
</dbReference>
<accession>A0A8T4KZE1</accession>
<evidence type="ECO:0000256" key="7">
    <source>
        <dbReference type="PIRSR" id="PIRSR600760-2"/>
    </source>
</evidence>
<protein>
    <recommendedName>
        <fullName evidence="3">inositol-phosphate phosphatase</fullName>
        <ecNumber evidence="3">3.1.3.25</ecNumber>
    </recommendedName>
</protein>
<dbReference type="GO" id="GO:0006020">
    <property type="term" value="P:inositol metabolic process"/>
    <property type="evidence" value="ECO:0007669"/>
    <property type="project" value="TreeGrafter"/>
</dbReference>
<dbReference type="FunFam" id="3.30.540.10:FF:000003">
    <property type="entry name" value="Inositol-1-monophosphatase"/>
    <property type="match status" value="1"/>
</dbReference>
<evidence type="ECO:0000256" key="4">
    <source>
        <dbReference type="ARBA" id="ARBA00022723"/>
    </source>
</evidence>
<proteinExistence type="predicted"/>
<keyword evidence="4 7" id="KW-0479">Metal-binding</keyword>
<dbReference type="AlphaFoldDB" id="A0A8T4KZE1"/>
<dbReference type="EMBL" id="JAGVWD010000005">
    <property type="protein sequence ID" value="MBS3057055.1"/>
    <property type="molecule type" value="Genomic_DNA"/>
</dbReference>
<dbReference type="Gene3D" id="3.30.540.10">
    <property type="entry name" value="Fructose-1,6-Bisphosphatase, subunit A, domain 1"/>
    <property type="match status" value="1"/>
</dbReference>